<evidence type="ECO:0000313" key="2">
    <source>
        <dbReference type="EMBL" id="KAK7062717.1"/>
    </source>
</evidence>
<accession>A0AAW0EGJ3</accession>
<protein>
    <submittedName>
        <fullName evidence="2">Uncharacterized protein</fullName>
    </submittedName>
</protein>
<evidence type="ECO:0000256" key="1">
    <source>
        <dbReference type="SAM" id="MobiDB-lite"/>
    </source>
</evidence>
<comment type="caution">
    <text evidence="2">The sequence shown here is derived from an EMBL/GenBank/DDBJ whole genome shotgun (WGS) entry which is preliminary data.</text>
</comment>
<evidence type="ECO:0000313" key="3">
    <source>
        <dbReference type="Proteomes" id="UP001383192"/>
    </source>
</evidence>
<keyword evidence="3" id="KW-1185">Reference proteome</keyword>
<dbReference type="AlphaFoldDB" id="A0AAW0EGJ3"/>
<gene>
    <name evidence="2" type="ORF">VNI00_000205</name>
</gene>
<dbReference type="Proteomes" id="UP001383192">
    <property type="component" value="Unassembled WGS sequence"/>
</dbReference>
<name>A0AAW0EGJ3_9AGAR</name>
<organism evidence="2 3">
    <name type="scientific">Paramarasmius palmivorus</name>
    <dbReference type="NCBI Taxonomy" id="297713"/>
    <lineage>
        <taxon>Eukaryota</taxon>
        <taxon>Fungi</taxon>
        <taxon>Dikarya</taxon>
        <taxon>Basidiomycota</taxon>
        <taxon>Agaricomycotina</taxon>
        <taxon>Agaricomycetes</taxon>
        <taxon>Agaricomycetidae</taxon>
        <taxon>Agaricales</taxon>
        <taxon>Marasmiineae</taxon>
        <taxon>Marasmiaceae</taxon>
        <taxon>Paramarasmius</taxon>
    </lineage>
</organism>
<feature type="region of interest" description="Disordered" evidence="1">
    <location>
        <begin position="1"/>
        <end position="27"/>
    </location>
</feature>
<reference evidence="2 3" key="1">
    <citation type="submission" date="2024-01" db="EMBL/GenBank/DDBJ databases">
        <title>A draft genome for a cacao thread blight-causing isolate of Paramarasmius palmivorus.</title>
        <authorList>
            <person name="Baruah I.K."/>
            <person name="Bukari Y."/>
            <person name="Amoako-Attah I."/>
            <person name="Meinhardt L.W."/>
            <person name="Bailey B.A."/>
            <person name="Cohen S.P."/>
        </authorList>
    </citation>
    <scope>NUCLEOTIDE SEQUENCE [LARGE SCALE GENOMIC DNA]</scope>
    <source>
        <strain evidence="2 3">GH-12</strain>
    </source>
</reference>
<proteinExistence type="predicted"/>
<sequence length="183" mass="20533">MYVSHANPCRGERKDNPPPRRSAVPTSLLSTGATPYLATWPTASPHVNTRLESDTLALLRIHYLAHVGKQDKNPIVTNGIPTLHRTMPTTLNSIPDFGLEDNTHSDLYVFGVRWEDDASWGVVWWTIEAVPGVKSRVCVFWGTWEEKSVGWEVMLEVCTGRCTSGGESVENEKQGQETDYYEE</sequence>
<dbReference type="EMBL" id="JAYKXP010000001">
    <property type="protein sequence ID" value="KAK7062717.1"/>
    <property type="molecule type" value="Genomic_DNA"/>
</dbReference>